<dbReference type="EMBL" id="QVQW01000069">
    <property type="protein sequence ID" value="RKU41718.1"/>
    <property type="molecule type" value="Genomic_DNA"/>
</dbReference>
<name>A0A420Y1R9_9PEZI</name>
<dbReference type="AlphaFoldDB" id="A0A420Y1R9"/>
<protein>
    <submittedName>
        <fullName evidence="1">Uncharacterized protein</fullName>
    </submittedName>
</protein>
<evidence type="ECO:0000313" key="1">
    <source>
        <dbReference type="EMBL" id="RKU41718.1"/>
    </source>
</evidence>
<organism evidence="1 2">
    <name type="scientific">Coniochaeta pulveracea</name>
    <dbReference type="NCBI Taxonomy" id="177199"/>
    <lineage>
        <taxon>Eukaryota</taxon>
        <taxon>Fungi</taxon>
        <taxon>Dikarya</taxon>
        <taxon>Ascomycota</taxon>
        <taxon>Pezizomycotina</taxon>
        <taxon>Sordariomycetes</taxon>
        <taxon>Sordariomycetidae</taxon>
        <taxon>Coniochaetales</taxon>
        <taxon>Coniochaetaceae</taxon>
        <taxon>Coniochaeta</taxon>
    </lineage>
</organism>
<dbReference type="Proteomes" id="UP000275385">
    <property type="component" value="Unassembled WGS sequence"/>
</dbReference>
<proteinExistence type="predicted"/>
<gene>
    <name evidence="1" type="ORF">DL546_003883</name>
</gene>
<accession>A0A420Y1R9</accession>
<reference evidence="1 2" key="1">
    <citation type="submission" date="2018-08" db="EMBL/GenBank/DDBJ databases">
        <title>Draft genome of the lignicolous fungus Coniochaeta pulveracea.</title>
        <authorList>
            <person name="Borstlap C.J."/>
            <person name="De Witt R.N."/>
            <person name="Botha A."/>
            <person name="Volschenk H."/>
        </authorList>
    </citation>
    <scope>NUCLEOTIDE SEQUENCE [LARGE SCALE GENOMIC DNA]</scope>
    <source>
        <strain evidence="1 2">CAB683</strain>
    </source>
</reference>
<sequence>MDPESRTLAPNVSTWYRRFRDHGKLAEPRPRRPRMLPLVDLCMLFLTENIDEVSSAALDSLLSKYLYSLYKELARRGLSLHSWKLFSHALPRRTCKIPLGAYCYYRDIEPPFAEDLSVYTGPLTSPTVEFISNLYIEDASCFTVSDLLTLADMRNLGVLALHAYSHIRKDEVHASPVSDRYLAQGEAIGDADLVHQGVDVSYQASITDMENDNTSGTPFLLPPKPSAYLRLSRDSGQHKVHPKRCEAWYTRDFTPTMSRVATNTTTEDKPDKRMAKPLKQTARKRQCLGDLLKY</sequence>
<evidence type="ECO:0000313" key="2">
    <source>
        <dbReference type="Proteomes" id="UP000275385"/>
    </source>
</evidence>
<keyword evidence="2" id="KW-1185">Reference proteome</keyword>
<dbReference type="OrthoDB" id="5273928at2759"/>
<comment type="caution">
    <text evidence="1">The sequence shown here is derived from an EMBL/GenBank/DDBJ whole genome shotgun (WGS) entry which is preliminary data.</text>
</comment>